<evidence type="ECO:0000256" key="2">
    <source>
        <dbReference type="SAM" id="SignalP"/>
    </source>
</evidence>
<dbReference type="EMBL" id="JABFCT010000020">
    <property type="protein sequence ID" value="KAF5868764.1"/>
    <property type="molecule type" value="Genomic_DNA"/>
</dbReference>
<feature type="region of interest" description="Disordered" evidence="1">
    <location>
        <begin position="136"/>
        <end position="159"/>
    </location>
</feature>
<comment type="caution">
    <text evidence="3">The sequence shown here is derived from an EMBL/GenBank/DDBJ whole genome shotgun (WGS) entry which is preliminary data.</text>
</comment>
<evidence type="ECO:0000313" key="3">
    <source>
        <dbReference type="EMBL" id="KAF5868764.1"/>
    </source>
</evidence>
<dbReference type="OrthoDB" id="3479883at2759"/>
<organism evidence="3 4">
    <name type="scientific">Botrytis fragariae</name>
    <dbReference type="NCBI Taxonomy" id="1964551"/>
    <lineage>
        <taxon>Eukaryota</taxon>
        <taxon>Fungi</taxon>
        <taxon>Dikarya</taxon>
        <taxon>Ascomycota</taxon>
        <taxon>Pezizomycotina</taxon>
        <taxon>Leotiomycetes</taxon>
        <taxon>Helotiales</taxon>
        <taxon>Sclerotiniaceae</taxon>
        <taxon>Botrytis</taxon>
    </lineage>
</organism>
<feature type="chain" id="PRO_5034053725" evidence="2">
    <location>
        <begin position="20"/>
        <end position="340"/>
    </location>
</feature>
<keyword evidence="4" id="KW-1185">Reference proteome</keyword>
<name>A0A8H6AJT8_9HELO</name>
<proteinExistence type="predicted"/>
<sequence length="340" mass="37385">MKYLAVAFMVAISALVSYAEPLPDLLKIAGSHAGYKPAPTNTPTPQLCAQKQLAFGDKTCTYVYQFSSDDNGDNASARSFIIDTNCVVLQTGEAPTQESTSNWSYQFRTCNIVKLNEVVKEKWEPTNEEYLMPLYQSDGQMSKDGQRGPSENGRGDKREACTLKYNDLPDNGARYAWISMKLSTFLPILAGTLAVALPTEVLTKRDNKFCVTRGPGTCTFGWQEYTNFNGDFSSEARIYDHKCIQKGGLISPNIDQFVTVTSANPPMTVSINGWAQPPQLVTQAIPKLGVEKTDVPAGQEKEPISGDVDVRSIALRLASGEEVLHADATWKFDIQQEEGI</sequence>
<keyword evidence="2" id="KW-0732">Signal</keyword>
<evidence type="ECO:0000313" key="4">
    <source>
        <dbReference type="Proteomes" id="UP000531561"/>
    </source>
</evidence>
<dbReference type="GeneID" id="59266108"/>
<feature type="signal peptide" evidence="2">
    <location>
        <begin position="1"/>
        <end position="19"/>
    </location>
</feature>
<protein>
    <submittedName>
        <fullName evidence="3">Uncharacterized protein</fullName>
    </submittedName>
</protein>
<accession>A0A8H6AJT8</accession>
<dbReference type="RefSeq" id="XP_037187713.1">
    <property type="nucleotide sequence ID" value="XM_037342416.1"/>
</dbReference>
<gene>
    <name evidence="3" type="ORF">Bfra_012095</name>
</gene>
<reference evidence="3 4" key="1">
    <citation type="journal article" date="2020" name="Phytopathology">
        <title>A high-quality genome resource of Botrytis fragariae, a new and rapidly spreading fungal pathogen causing strawberry gray mold in the U.S.A.</title>
        <authorList>
            <person name="Wu Y."/>
            <person name="Saski C.A."/>
            <person name="Schnabel G."/>
            <person name="Xiao S."/>
            <person name="Hu M."/>
        </authorList>
    </citation>
    <scope>NUCLEOTIDE SEQUENCE [LARGE SCALE GENOMIC DNA]</scope>
    <source>
        <strain evidence="3 4">BVB16</strain>
    </source>
</reference>
<dbReference type="AlphaFoldDB" id="A0A8H6AJT8"/>
<evidence type="ECO:0000256" key="1">
    <source>
        <dbReference type="SAM" id="MobiDB-lite"/>
    </source>
</evidence>
<dbReference type="Proteomes" id="UP000531561">
    <property type="component" value="Unassembled WGS sequence"/>
</dbReference>